<dbReference type="InterPro" id="IPR050223">
    <property type="entry name" value="D-isomer_2-hydroxyacid_DH"/>
</dbReference>
<dbReference type="Pfam" id="PF00389">
    <property type="entry name" value="2-Hacid_dh"/>
    <property type="match status" value="1"/>
</dbReference>
<comment type="caution">
    <text evidence="7">The sequence shown here is derived from an EMBL/GenBank/DDBJ whole genome shotgun (WGS) entry which is preliminary data.</text>
</comment>
<sequence>MNRLDTAARAARHEPDSADASESLGTYALAMADEHLARMLFGADLEALTDIPARGIHPVIQTFDPATLDRLGDVEVLVTGWGAPKITARVLEALPRLRAVVHAGGGTQALVESEVRSRLALSTAGDVNAVPVAEYTLAMILLACKQVFRAARTYRRRREAIDREQSFQTAGNFGQTVGIVGASRIGRRVIALLRPFDLHIVVHDPQLDHASARRLGVELVDLEELMQRSDVVSLHAPLNDETRHMVAARELAAMKDGATLINTARGGVVDMAALETELVSGRIDAVLDVTDPLEPLPSDSRLWDLPNVLITPHVAGSMGTELRRMGDHVAGELRRALNGEPFVAPEPHDG</sequence>
<dbReference type="PANTHER" id="PTHR10996">
    <property type="entry name" value="2-HYDROXYACID DEHYDROGENASE-RELATED"/>
    <property type="match status" value="1"/>
</dbReference>
<keyword evidence="2 4" id="KW-0560">Oxidoreductase</keyword>
<dbReference type="PANTHER" id="PTHR10996:SF178">
    <property type="entry name" value="2-HYDROXYACID DEHYDROGENASE YGL185C-RELATED"/>
    <property type="match status" value="1"/>
</dbReference>
<dbReference type="RefSeq" id="WP_344737616.1">
    <property type="nucleotide sequence ID" value="NZ_BAAAYU010000005.1"/>
</dbReference>
<evidence type="ECO:0000256" key="1">
    <source>
        <dbReference type="ARBA" id="ARBA00005854"/>
    </source>
</evidence>
<dbReference type="InterPro" id="IPR036291">
    <property type="entry name" value="NAD(P)-bd_dom_sf"/>
</dbReference>
<evidence type="ECO:0000256" key="3">
    <source>
        <dbReference type="ARBA" id="ARBA00023027"/>
    </source>
</evidence>
<reference evidence="8" key="1">
    <citation type="journal article" date="2019" name="Int. J. Syst. Evol. Microbiol.">
        <title>The Global Catalogue of Microorganisms (GCM) 10K type strain sequencing project: providing services to taxonomists for standard genome sequencing and annotation.</title>
        <authorList>
            <consortium name="The Broad Institute Genomics Platform"/>
            <consortium name="The Broad Institute Genome Sequencing Center for Infectious Disease"/>
            <person name="Wu L."/>
            <person name="Ma J."/>
        </authorList>
    </citation>
    <scope>NUCLEOTIDE SEQUENCE [LARGE SCALE GENOMIC DNA]</scope>
    <source>
        <strain evidence="8">JCM 16544</strain>
    </source>
</reference>
<evidence type="ECO:0000256" key="4">
    <source>
        <dbReference type="RuleBase" id="RU003719"/>
    </source>
</evidence>
<dbReference type="SUPFAM" id="SSF52283">
    <property type="entry name" value="Formate/glycerate dehydrogenase catalytic domain-like"/>
    <property type="match status" value="1"/>
</dbReference>
<dbReference type="InterPro" id="IPR006139">
    <property type="entry name" value="D-isomer_2_OHA_DH_cat_dom"/>
</dbReference>
<feature type="domain" description="D-isomer specific 2-hydroxyacid dehydrogenase NAD-binding" evidence="6">
    <location>
        <begin position="137"/>
        <end position="315"/>
    </location>
</feature>
<evidence type="ECO:0000313" key="8">
    <source>
        <dbReference type="Proteomes" id="UP001501697"/>
    </source>
</evidence>
<dbReference type="SUPFAM" id="SSF51735">
    <property type="entry name" value="NAD(P)-binding Rossmann-fold domains"/>
    <property type="match status" value="1"/>
</dbReference>
<dbReference type="Proteomes" id="UP001501697">
    <property type="component" value="Unassembled WGS sequence"/>
</dbReference>
<gene>
    <name evidence="7" type="ORF">GCM10022200_17480</name>
</gene>
<protein>
    <submittedName>
        <fullName evidence="7">Hydroxyacid dehydrogenase</fullName>
    </submittedName>
</protein>
<dbReference type="InterPro" id="IPR006140">
    <property type="entry name" value="D-isomer_DH_NAD-bd"/>
</dbReference>
<feature type="domain" description="D-isomer specific 2-hydroxyacid dehydrogenase catalytic" evidence="5">
    <location>
        <begin position="66"/>
        <end position="341"/>
    </location>
</feature>
<evidence type="ECO:0000259" key="6">
    <source>
        <dbReference type="Pfam" id="PF02826"/>
    </source>
</evidence>
<name>A0ABP7ALG2_9MICO</name>
<dbReference type="Gene3D" id="3.40.50.720">
    <property type="entry name" value="NAD(P)-binding Rossmann-like Domain"/>
    <property type="match status" value="2"/>
</dbReference>
<accession>A0ABP7ALG2</accession>
<organism evidence="7 8">
    <name type="scientific">Microbacterium awajiense</name>
    <dbReference type="NCBI Taxonomy" id="415214"/>
    <lineage>
        <taxon>Bacteria</taxon>
        <taxon>Bacillati</taxon>
        <taxon>Actinomycetota</taxon>
        <taxon>Actinomycetes</taxon>
        <taxon>Micrococcales</taxon>
        <taxon>Microbacteriaceae</taxon>
        <taxon>Microbacterium</taxon>
    </lineage>
</organism>
<comment type="similarity">
    <text evidence="1 4">Belongs to the D-isomer specific 2-hydroxyacid dehydrogenase family.</text>
</comment>
<proteinExistence type="inferred from homology"/>
<evidence type="ECO:0000259" key="5">
    <source>
        <dbReference type="Pfam" id="PF00389"/>
    </source>
</evidence>
<dbReference type="Pfam" id="PF02826">
    <property type="entry name" value="2-Hacid_dh_C"/>
    <property type="match status" value="1"/>
</dbReference>
<dbReference type="EMBL" id="BAAAYU010000005">
    <property type="protein sequence ID" value="GAA3634739.1"/>
    <property type="molecule type" value="Genomic_DNA"/>
</dbReference>
<evidence type="ECO:0000256" key="2">
    <source>
        <dbReference type="ARBA" id="ARBA00023002"/>
    </source>
</evidence>
<dbReference type="CDD" id="cd12167">
    <property type="entry name" value="2-Hacid_dh_8"/>
    <property type="match status" value="1"/>
</dbReference>
<evidence type="ECO:0000313" key="7">
    <source>
        <dbReference type="EMBL" id="GAA3634739.1"/>
    </source>
</evidence>
<keyword evidence="8" id="KW-1185">Reference proteome</keyword>
<keyword evidence="3" id="KW-0520">NAD</keyword>